<dbReference type="AlphaFoldDB" id="A0A1C5H7Z6"/>
<evidence type="ECO:0000313" key="3">
    <source>
        <dbReference type="Proteomes" id="UP000199408"/>
    </source>
</evidence>
<dbReference type="SUPFAM" id="SSF141986">
    <property type="entry name" value="LD-carboxypeptidase A C-terminal domain-like"/>
    <property type="match status" value="1"/>
</dbReference>
<dbReference type="Gene3D" id="3.50.30.60">
    <property type="entry name" value="LD-carboxypeptidase A C-terminal domain-like"/>
    <property type="match status" value="1"/>
</dbReference>
<keyword evidence="2" id="KW-0378">Hydrolase</keyword>
<organism evidence="2 3">
    <name type="scientific">Micromonospora halophytica</name>
    <dbReference type="NCBI Taxonomy" id="47864"/>
    <lineage>
        <taxon>Bacteria</taxon>
        <taxon>Bacillati</taxon>
        <taxon>Actinomycetota</taxon>
        <taxon>Actinomycetes</taxon>
        <taxon>Micromonosporales</taxon>
        <taxon>Micromonosporaceae</taxon>
        <taxon>Micromonospora</taxon>
    </lineage>
</organism>
<dbReference type="GO" id="GO:0004180">
    <property type="term" value="F:carboxypeptidase activity"/>
    <property type="evidence" value="ECO:0007669"/>
    <property type="project" value="UniProtKB-KW"/>
</dbReference>
<accession>A0A1C5H7Z6</accession>
<proteinExistence type="predicted"/>
<dbReference type="InterPro" id="IPR027461">
    <property type="entry name" value="Carboxypeptidase_A_C_sf"/>
</dbReference>
<keyword evidence="2" id="KW-0121">Carboxypeptidase</keyword>
<name>A0A1C5H7Z6_9ACTN</name>
<dbReference type="InterPro" id="IPR040921">
    <property type="entry name" value="Peptidase_S66C"/>
</dbReference>
<feature type="domain" description="LD-carboxypeptidase C-terminal" evidence="1">
    <location>
        <begin position="2"/>
        <end position="101"/>
    </location>
</feature>
<keyword evidence="2" id="KW-0645">Protease</keyword>
<evidence type="ECO:0000259" key="1">
    <source>
        <dbReference type="Pfam" id="PF17676"/>
    </source>
</evidence>
<dbReference type="STRING" id="47864.GA0070560_103241"/>
<dbReference type="RefSeq" id="WP_245675383.1">
    <property type="nucleotide sequence ID" value="NZ_FMDN01000003.1"/>
</dbReference>
<dbReference type="Proteomes" id="UP000199408">
    <property type="component" value="Unassembled WGS sequence"/>
</dbReference>
<keyword evidence="3" id="KW-1185">Reference proteome</keyword>
<reference evidence="3" key="1">
    <citation type="submission" date="2016-06" db="EMBL/GenBank/DDBJ databases">
        <authorList>
            <person name="Varghese N."/>
        </authorList>
    </citation>
    <scope>NUCLEOTIDE SEQUENCE [LARGE SCALE GENOMIC DNA]</scope>
    <source>
        <strain evidence="3">DSM 43171</strain>
    </source>
</reference>
<protein>
    <submittedName>
        <fullName evidence="2">LD-carboxypeptidase</fullName>
    </submittedName>
</protein>
<dbReference type="Pfam" id="PF17676">
    <property type="entry name" value="Peptidase_S66C"/>
    <property type="match status" value="1"/>
</dbReference>
<sequence length="112" mass="12537">MLVVETSNELPDAQEVFRMVRNMGERGLLAAFPAVVVGRPKAWDFDHQLPVPERLAWAEAQRAAITRALAPYNPDAVVVFDVDLGHTDPQLIVPYGGEIRVDAVERRISVRY</sequence>
<dbReference type="EMBL" id="FMDN01000003">
    <property type="protein sequence ID" value="SCG42063.1"/>
    <property type="molecule type" value="Genomic_DNA"/>
</dbReference>
<gene>
    <name evidence="2" type="ORF">GA0070560_103241</name>
</gene>
<evidence type="ECO:0000313" key="2">
    <source>
        <dbReference type="EMBL" id="SCG42063.1"/>
    </source>
</evidence>